<evidence type="ECO:0000313" key="2">
    <source>
        <dbReference type="Proteomes" id="UP000182840"/>
    </source>
</evidence>
<reference evidence="1 2" key="1">
    <citation type="submission" date="2016-11" db="EMBL/GenBank/DDBJ databases">
        <title>Mesorhizobium oceanicum sp. nov., isolated from deep seawater in South China Sea.</title>
        <authorList>
            <person name="Fu G.-Y."/>
        </authorList>
    </citation>
    <scope>NUCLEOTIDE SEQUENCE [LARGE SCALE GENOMIC DNA]</scope>
    <source>
        <strain evidence="1 2">B7</strain>
        <plasmid evidence="2">Plasmid unnamed1</plasmid>
    </source>
</reference>
<evidence type="ECO:0000313" key="1">
    <source>
        <dbReference type="EMBL" id="APH74870.1"/>
    </source>
</evidence>
<accession>A0A1L3SZR3</accession>
<gene>
    <name evidence="1" type="ORF">BSQ44_25545</name>
</gene>
<keyword evidence="2" id="KW-1185">Reference proteome</keyword>
<dbReference type="Proteomes" id="UP000182840">
    <property type="component" value="Plasmid unnamed1"/>
</dbReference>
<protein>
    <submittedName>
        <fullName evidence="1">Uncharacterized protein</fullName>
    </submittedName>
</protein>
<keyword evidence="1" id="KW-0614">Plasmid</keyword>
<dbReference type="AlphaFoldDB" id="A0A1L3SZR3"/>
<dbReference type="KEGG" id="meso:BSQ44_25545"/>
<proteinExistence type="predicted"/>
<geneLocation type="plasmid" evidence="1">
    <name>unnamed1</name>
</geneLocation>
<sequence>MGSPDPNLPFADPEREASARLFALAPAMLQSLKGVVRSEQSIPVGMRAVRAFIREPAFADAGRILEVLTPLSPQGAAVSDLAEYLSIDRSRVAAALALLDTYGAVDIDDVGEGHAVRLAKGLTL</sequence>
<dbReference type="EMBL" id="CP018172">
    <property type="protein sequence ID" value="APH74870.1"/>
    <property type="molecule type" value="Genomic_DNA"/>
</dbReference>
<organism evidence="1 2">
    <name type="scientific">Aquibium oceanicum</name>
    <dbReference type="NCBI Taxonomy" id="1670800"/>
    <lineage>
        <taxon>Bacteria</taxon>
        <taxon>Pseudomonadati</taxon>
        <taxon>Pseudomonadota</taxon>
        <taxon>Alphaproteobacteria</taxon>
        <taxon>Hyphomicrobiales</taxon>
        <taxon>Phyllobacteriaceae</taxon>
        <taxon>Aquibium</taxon>
    </lineage>
</organism>
<name>A0A1L3SZR3_9HYPH</name>